<comment type="similarity">
    <text evidence="2 5">Belongs to the peptidase M14 family.</text>
</comment>
<evidence type="ECO:0000256" key="4">
    <source>
        <dbReference type="ARBA" id="ARBA00022833"/>
    </source>
</evidence>
<dbReference type="PANTHER" id="PTHR11532">
    <property type="entry name" value="PROTEASE M14 CARBOXYPEPTIDASE"/>
    <property type="match status" value="1"/>
</dbReference>
<evidence type="ECO:0000256" key="2">
    <source>
        <dbReference type="ARBA" id="ARBA00005988"/>
    </source>
</evidence>
<feature type="non-terminal residue" evidence="7">
    <location>
        <position position="1"/>
    </location>
</feature>
<evidence type="ECO:0000313" key="7">
    <source>
        <dbReference type="EMBL" id="CAK9252411.1"/>
    </source>
</evidence>
<keyword evidence="3" id="KW-0479">Metal-binding</keyword>
<dbReference type="PANTHER" id="PTHR11532:SF92">
    <property type="entry name" value="CARBOXYPEPTIDASE E"/>
    <property type="match status" value="1"/>
</dbReference>
<reference evidence="7" key="1">
    <citation type="submission" date="2024-02" db="EMBL/GenBank/DDBJ databases">
        <authorList>
            <consortium name="ELIXIR-Norway"/>
            <consortium name="Elixir Norway"/>
        </authorList>
    </citation>
    <scope>NUCLEOTIDE SEQUENCE</scope>
</reference>
<dbReference type="Gene3D" id="3.40.630.10">
    <property type="entry name" value="Zn peptidases"/>
    <property type="match status" value="1"/>
</dbReference>
<name>A0ABP0VD89_9BRYO</name>
<dbReference type="InterPro" id="IPR057247">
    <property type="entry name" value="CARBOXYPEPT_ZN_2"/>
</dbReference>
<protein>
    <recommendedName>
        <fullName evidence="6">Peptidase M14 domain-containing protein</fullName>
    </recommendedName>
</protein>
<comment type="caution">
    <text evidence="5">Lacks conserved residue(s) required for the propagation of feature annotation.</text>
</comment>
<evidence type="ECO:0000256" key="5">
    <source>
        <dbReference type="PROSITE-ProRule" id="PRU01379"/>
    </source>
</evidence>
<dbReference type="PROSITE" id="PS52035">
    <property type="entry name" value="PEPTIDASE_M14"/>
    <property type="match status" value="1"/>
</dbReference>
<sequence>TARAAIDWILNNPFVLSANLHGGALVANYPYDETPDGSANSYTASPDDNTF</sequence>
<keyword evidence="8" id="KW-1185">Reference proteome</keyword>
<dbReference type="PROSITE" id="PS00133">
    <property type="entry name" value="CARBOXYPEPT_ZN_2"/>
    <property type="match status" value="1"/>
</dbReference>
<evidence type="ECO:0000256" key="1">
    <source>
        <dbReference type="ARBA" id="ARBA00001947"/>
    </source>
</evidence>
<dbReference type="Proteomes" id="UP001497444">
    <property type="component" value="Unassembled WGS sequence"/>
</dbReference>
<evidence type="ECO:0000259" key="6">
    <source>
        <dbReference type="PROSITE" id="PS52035"/>
    </source>
</evidence>
<feature type="non-terminal residue" evidence="7">
    <location>
        <position position="51"/>
    </location>
</feature>
<organism evidence="7 8">
    <name type="scientific">Sphagnum jensenii</name>
    <dbReference type="NCBI Taxonomy" id="128206"/>
    <lineage>
        <taxon>Eukaryota</taxon>
        <taxon>Viridiplantae</taxon>
        <taxon>Streptophyta</taxon>
        <taxon>Embryophyta</taxon>
        <taxon>Bryophyta</taxon>
        <taxon>Sphagnophytina</taxon>
        <taxon>Sphagnopsida</taxon>
        <taxon>Sphagnales</taxon>
        <taxon>Sphagnaceae</taxon>
        <taxon>Sphagnum</taxon>
    </lineage>
</organism>
<dbReference type="Pfam" id="PF00246">
    <property type="entry name" value="Peptidase_M14"/>
    <property type="match status" value="1"/>
</dbReference>
<gene>
    <name evidence="7" type="ORF">CSSPJE1EN1_LOCUS27789</name>
</gene>
<dbReference type="SUPFAM" id="SSF53187">
    <property type="entry name" value="Zn-dependent exopeptidases"/>
    <property type="match status" value="1"/>
</dbReference>
<accession>A0ABP0VD89</accession>
<evidence type="ECO:0000256" key="3">
    <source>
        <dbReference type="ARBA" id="ARBA00022723"/>
    </source>
</evidence>
<comment type="caution">
    <text evidence="7">The sequence shown here is derived from an EMBL/GenBank/DDBJ whole genome shotgun (WGS) entry which is preliminary data.</text>
</comment>
<evidence type="ECO:0000313" key="8">
    <source>
        <dbReference type="Proteomes" id="UP001497444"/>
    </source>
</evidence>
<dbReference type="EMBL" id="CAXAQS010000620">
    <property type="protein sequence ID" value="CAK9252411.1"/>
    <property type="molecule type" value="Genomic_DNA"/>
</dbReference>
<feature type="domain" description="Peptidase M14" evidence="6">
    <location>
        <begin position="1"/>
        <end position="51"/>
    </location>
</feature>
<keyword evidence="4" id="KW-0862">Zinc</keyword>
<proteinExistence type="inferred from homology"/>
<dbReference type="InterPro" id="IPR050753">
    <property type="entry name" value="Peptidase_M14_domain"/>
</dbReference>
<comment type="cofactor">
    <cofactor evidence="1">
        <name>Zn(2+)</name>
        <dbReference type="ChEBI" id="CHEBI:29105"/>
    </cofactor>
</comment>
<dbReference type="InterPro" id="IPR000834">
    <property type="entry name" value="Peptidase_M14"/>
</dbReference>